<protein>
    <submittedName>
        <fullName evidence="7">Uncharacterized protein</fullName>
    </submittedName>
</protein>
<comment type="similarity">
    <text evidence="1">Belongs to the XseB family.</text>
</comment>
<proteinExistence type="inferred from homology"/>
<keyword evidence="2" id="KW-0963">Cytoplasm</keyword>
<keyword evidence="6" id="KW-0175">Coiled coil</keyword>
<keyword evidence="4" id="KW-0378">Hydrolase</keyword>
<organism evidence="7 8">
    <name type="scientific">Candidatus Nomurabacteria bacterium RIFCSPLOWO2_02_FULL_40_10</name>
    <dbReference type="NCBI Taxonomy" id="1801786"/>
    <lineage>
        <taxon>Bacteria</taxon>
        <taxon>Candidatus Nomuraibacteriota</taxon>
    </lineage>
</organism>
<dbReference type="Pfam" id="PF02609">
    <property type="entry name" value="Exonuc_VII_S"/>
    <property type="match status" value="1"/>
</dbReference>
<evidence type="ECO:0000256" key="6">
    <source>
        <dbReference type="SAM" id="Coils"/>
    </source>
</evidence>
<gene>
    <name evidence="7" type="ORF">A3H53_01270</name>
</gene>
<dbReference type="Proteomes" id="UP000176479">
    <property type="component" value="Unassembled WGS sequence"/>
</dbReference>
<evidence type="ECO:0000256" key="2">
    <source>
        <dbReference type="ARBA" id="ARBA00022490"/>
    </source>
</evidence>
<evidence type="ECO:0000256" key="5">
    <source>
        <dbReference type="ARBA" id="ARBA00022839"/>
    </source>
</evidence>
<evidence type="ECO:0000256" key="3">
    <source>
        <dbReference type="ARBA" id="ARBA00022722"/>
    </source>
</evidence>
<feature type="coiled-coil region" evidence="6">
    <location>
        <begin position="44"/>
        <end position="71"/>
    </location>
</feature>
<dbReference type="GO" id="GO:0009318">
    <property type="term" value="C:exodeoxyribonuclease VII complex"/>
    <property type="evidence" value="ECO:0007669"/>
    <property type="project" value="InterPro"/>
</dbReference>
<dbReference type="InterPro" id="IPR037004">
    <property type="entry name" value="Exonuc_VII_ssu_sf"/>
</dbReference>
<evidence type="ECO:0000313" key="8">
    <source>
        <dbReference type="Proteomes" id="UP000176479"/>
    </source>
</evidence>
<dbReference type="InterPro" id="IPR003761">
    <property type="entry name" value="Exonuc_VII_S"/>
</dbReference>
<dbReference type="GO" id="GO:0006308">
    <property type="term" value="P:DNA catabolic process"/>
    <property type="evidence" value="ECO:0007669"/>
    <property type="project" value="InterPro"/>
</dbReference>
<dbReference type="EMBL" id="MFVK01000032">
    <property type="protein sequence ID" value="OGI98629.1"/>
    <property type="molecule type" value="Genomic_DNA"/>
</dbReference>
<dbReference type="AlphaFoldDB" id="A0A1F6XWY1"/>
<keyword evidence="5" id="KW-0269">Exonuclease</keyword>
<sequence length="72" mass="8251">MTKEGKKVKESLDKLESIVEWFDKQEDIDLEEGLEKVKAGAEIVKDLKSKLKGIENKFKEIKGDLDEEENGQ</sequence>
<name>A0A1F6XWY1_9BACT</name>
<accession>A0A1F6XWY1</accession>
<evidence type="ECO:0000256" key="4">
    <source>
        <dbReference type="ARBA" id="ARBA00022801"/>
    </source>
</evidence>
<comment type="caution">
    <text evidence="7">The sequence shown here is derived from an EMBL/GenBank/DDBJ whole genome shotgun (WGS) entry which is preliminary data.</text>
</comment>
<reference evidence="7 8" key="1">
    <citation type="journal article" date="2016" name="Nat. Commun.">
        <title>Thousands of microbial genomes shed light on interconnected biogeochemical processes in an aquifer system.</title>
        <authorList>
            <person name="Anantharaman K."/>
            <person name="Brown C.T."/>
            <person name="Hug L.A."/>
            <person name="Sharon I."/>
            <person name="Castelle C.J."/>
            <person name="Probst A.J."/>
            <person name="Thomas B.C."/>
            <person name="Singh A."/>
            <person name="Wilkins M.J."/>
            <person name="Karaoz U."/>
            <person name="Brodie E.L."/>
            <person name="Williams K.H."/>
            <person name="Hubbard S.S."/>
            <person name="Banfield J.F."/>
        </authorList>
    </citation>
    <scope>NUCLEOTIDE SEQUENCE [LARGE SCALE GENOMIC DNA]</scope>
</reference>
<dbReference type="SUPFAM" id="SSF116842">
    <property type="entry name" value="XseB-like"/>
    <property type="match status" value="1"/>
</dbReference>
<evidence type="ECO:0000256" key="1">
    <source>
        <dbReference type="ARBA" id="ARBA00009998"/>
    </source>
</evidence>
<dbReference type="Gene3D" id="1.10.287.1040">
    <property type="entry name" value="Exonuclease VII, small subunit"/>
    <property type="match status" value="1"/>
</dbReference>
<evidence type="ECO:0000313" key="7">
    <source>
        <dbReference type="EMBL" id="OGI98629.1"/>
    </source>
</evidence>
<keyword evidence="3" id="KW-0540">Nuclease</keyword>
<dbReference type="GO" id="GO:0008855">
    <property type="term" value="F:exodeoxyribonuclease VII activity"/>
    <property type="evidence" value="ECO:0007669"/>
    <property type="project" value="InterPro"/>
</dbReference>